<evidence type="ECO:0000256" key="2">
    <source>
        <dbReference type="SAM" id="SignalP"/>
    </source>
</evidence>
<proteinExistence type="predicted"/>
<dbReference type="PANTHER" id="PTHR35936">
    <property type="entry name" value="MEMBRANE-BOUND LYTIC MUREIN TRANSGLYCOSYLASE F"/>
    <property type="match status" value="1"/>
</dbReference>
<dbReference type="SMART" id="SM00062">
    <property type="entry name" value="PBPb"/>
    <property type="match status" value="1"/>
</dbReference>
<dbReference type="OrthoDB" id="7304968at2"/>
<keyword evidence="5" id="KW-1185">Reference proteome</keyword>
<protein>
    <submittedName>
        <fullName evidence="4">ABC-type amino acid transport substrate-binding protein</fullName>
    </submittedName>
</protein>
<organism evidence="4 5">
    <name type="scientific">Kordiimonas lacus</name>
    <dbReference type="NCBI Taxonomy" id="637679"/>
    <lineage>
        <taxon>Bacteria</taxon>
        <taxon>Pseudomonadati</taxon>
        <taxon>Pseudomonadota</taxon>
        <taxon>Alphaproteobacteria</taxon>
        <taxon>Kordiimonadales</taxon>
        <taxon>Kordiimonadaceae</taxon>
        <taxon>Kordiimonas</taxon>
    </lineage>
</organism>
<name>A0A1G6Y4F9_9PROT</name>
<dbReference type="Gene3D" id="3.40.190.10">
    <property type="entry name" value="Periplasmic binding protein-like II"/>
    <property type="match status" value="2"/>
</dbReference>
<reference evidence="4 5" key="1">
    <citation type="submission" date="2016-10" db="EMBL/GenBank/DDBJ databases">
        <authorList>
            <person name="de Groot N.N."/>
        </authorList>
    </citation>
    <scope>NUCLEOTIDE SEQUENCE [LARGE SCALE GENOMIC DNA]</scope>
    <source>
        <strain evidence="4 5">CGMCC 1.9109</strain>
    </source>
</reference>
<evidence type="ECO:0000259" key="3">
    <source>
        <dbReference type="SMART" id="SM00062"/>
    </source>
</evidence>
<feature type="domain" description="Solute-binding protein family 3/N-terminal" evidence="3">
    <location>
        <begin position="30"/>
        <end position="262"/>
    </location>
</feature>
<gene>
    <name evidence="4" type="ORF">SAMN04488071_1479</name>
</gene>
<accession>A0A1G6Y4F9</accession>
<evidence type="ECO:0000313" key="5">
    <source>
        <dbReference type="Proteomes" id="UP000183685"/>
    </source>
</evidence>
<dbReference type="EMBL" id="FNAK01000003">
    <property type="protein sequence ID" value="SDD85182.1"/>
    <property type="molecule type" value="Genomic_DNA"/>
</dbReference>
<feature type="chain" id="PRO_5010259699" evidence="2">
    <location>
        <begin position="25"/>
        <end position="272"/>
    </location>
</feature>
<dbReference type="Proteomes" id="UP000183685">
    <property type="component" value="Unassembled WGS sequence"/>
</dbReference>
<dbReference type="PANTHER" id="PTHR35936:SF19">
    <property type="entry name" value="AMINO-ACID-BINDING PROTEIN YXEM-RELATED"/>
    <property type="match status" value="1"/>
</dbReference>
<evidence type="ECO:0000256" key="1">
    <source>
        <dbReference type="ARBA" id="ARBA00022729"/>
    </source>
</evidence>
<dbReference type="Pfam" id="PF00497">
    <property type="entry name" value="SBP_bac_3"/>
    <property type="match status" value="1"/>
</dbReference>
<dbReference type="RefSeq" id="WP_139167497.1">
    <property type="nucleotide sequence ID" value="NZ_FNAK01000003.1"/>
</dbReference>
<sequence length="272" mass="29976">MTCRALITAVMMVWLTAFGRPAHAEVCDNTITLGAIEWPPYTIWEGDRFASGLDIELMAAIFSKAGCNLHILRMPFKRALRDVELGVLDGMPTVSYTEERAIFGYYSVPIRNEVIAAFVSASLAEDRRPQTFEHLASSPLRIGVVLGGWYGPAFEEARASNAAFKARVKTFEDFEILFRALEAGLIDVAVNDIAGGRYVAERTIGSGSVQLLPFAVHVNDVHILLSRKTRTEAEINAISQAITTLKKDGTIDRITERYLPVGLLQKFTAPTP</sequence>
<keyword evidence="1 2" id="KW-0732">Signal</keyword>
<evidence type="ECO:0000313" key="4">
    <source>
        <dbReference type="EMBL" id="SDD85182.1"/>
    </source>
</evidence>
<dbReference type="STRING" id="637679.GCA_001550055_01160"/>
<dbReference type="InterPro" id="IPR001638">
    <property type="entry name" value="Solute-binding_3/MltF_N"/>
</dbReference>
<dbReference type="AlphaFoldDB" id="A0A1G6Y4F9"/>
<feature type="signal peptide" evidence="2">
    <location>
        <begin position="1"/>
        <end position="24"/>
    </location>
</feature>
<dbReference type="SUPFAM" id="SSF53850">
    <property type="entry name" value="Periplasmic binding protein-like II"/>
    <property type="match status" value="1"/>
</dbReference>